<dbReference type="PANTHER" id="PTHR43031:SF1">
    <property type="entry name" value="PYRIDINE NUCLEOTIDE-DISULPHIDE OXIDOREDUCTASE"/>
    <property type="match status" value="1"/>
</dbReference>
<dbReference type="EMBL" id="BJXB01000006">
    <property type="protein sequence ID" value="GEM46065.1"/>
    <property type="molecule type" value="Genomic_DNA"/>
</dbReference>
<evidence type="ECO:0000313" key="2">
    <source>
        <dbReference type="EMBL" id="GEM46065.1"/>
    </source>
</evidence>
<proteinExistence type="predicted"/>
<name>A0A511MZK6_DEIC1</name>
<dbReference type="GO" id="GO:0004792">
    <property type="term" value="F:thiosulfate-cyanide sulfurtransferase activity"/>
    <property type="evidence" value="ECO:0007669"/>
    <property type="project" value="InterPro"/>
</dbReference>
<feature type="domain" description="Rhodanese" evidence="1">
    <location>
        <begin position="14"/>
        <end position="100"/>
    </location>
</feature>
<gene>
    <name evidence="2" type="ORF">DC3_17000</name>
</gene>
<dbReference type="PROSITE" id="PS50206">
    <property type="entry name" value="RHODANESE_3"/>
    <property type="match status" value="1"/>
</dbReference>
<accession>A0A511MZK6</accession>
<dbReference type="AlphaFoldDB" id="A0A511MZK6"/>
<comment type="caution">
    <text evidence="2">The sequence shown here is derived from an EMBL/GenBank/DDBJ whole genome shotgun (WGS) entry which is preliminary data.</text>
</comment>
<keyword evidence="3" id="KW-1185">Reference proteome</keyword>
<protein>
    <recommendedName>
        <fullName evidence="1">Rhodanese domain-containing protein</fullName>
    </recommendedName>
</protein>
<dbReference type="PROSITE" id="PS00380">
    <property type="entry name" value="RHODANESE_1"/>
    <property type="match status" value="1"/>
</dbReference>
<dbReference type="Gene3D" id="3.40.250.10">
    <property type="entry name" value="Rhodanese-like domain"/>
    <property type="match status" value="1"/>
</dbReference>
<evidence type="ECO:0000259" key="1">
    <source>
        <dbReference type="PROSITE" id="PS50206"/>
    </source>
</evidence>
<dbReference type="InterPro" id="IPR036873">
    <property type="entry name" value="Rhodanese-like_dom_sf"/>
</dbReference>
<dbReference type="SUPFAM" id="SSF52821">
    <property type="entry name" value="Rhodanese/Cell cycle control phosphatase"/>
    <property type="match status" value="1"/>
</dbReference>
<dbReference type="PANTHER" id="PTHR43031">
    <property type="entry name" value="FAD-DEPENDENT OXIDOREDUCTASE"/>
    <property type="match status" value="1"/>
</dbReference>
<reference evidence="2 3" key="1">
    <citation type="submission" date="2019-07" db="EMBL/GenBank/DDBJ databases">
        <title>Whole genome shotgun sequence of Deinococcus cellulosilyticus NBRC 106333.</title>
        <authorList>
            <person name="Hosoyama A."/>
            <person name="Uohara A."/>
            <person name="Ohji S."/>
            <person name="Ichikawa N."/>
        </authorList>
    </citation>
    <scope>NUCLEOTIDE SEQUENCE [LARGE SCALE GENOMIC DNA]</scope>
    <source>
        <strain evidence="2 3">NBRC 106333</strain>
    </source>
</reference>
<sequence length="101" mass="11082">MYQDIFPNEVESWLQKGAQIIDVREPDEFHQGHLPGARNIPLGVLTQHAPSLQAPVVVVCQSGGRSQMASEHLAQVLEGPVLNLMGGTLGWKRQGYRVEAP</sequence>
<dbReference type="CDD" id="cd00158">
    <property type="entry name" value="RHOD"/>
    <property type="match status" value="1"/>
</dbReference>
<dbReference type="InterPro" id="IPR001307">
    <property type="entry name" value="Thiosulphate_STrfase_CS"/>
</dbReference>
<dbReference type="Proteomes" id="UP000321306">
    <property type="component" value="Unassembled WGS sequence"/>
</dbReference>
<dbReference type="Pfam" id="PF00581">
    <property type="entry name" value="Rhodanese"/>
    <property type="match status" value="1"/>
</dbReference>
<evidence type="ECO:0000313" key="3">
    <source>
        <dbReference type="Proteomes" id="UP000321306"/>
    </source>
</evidence>
<organism evidence="2 3">
    <name type="scientific">Deinococcus cellulosilyticus (strain DSM 18568 / NBRC 106333 / KACC 11606 / 5516J-15)</name>
    <dbReference type="NCBI Taxonomy" id="1223518"/>
    <lineage>
        <taxon>Bacteria</taxon>
        <taxon>Thermotogati</taxon>
        <taxon>Deinococcota</taxon>
        <taxon>Deinococci</taxon>
        <taxon>Deinococcales</taxon>
        <taxon>Deinococcaceae</taxon>
        <taxon>Deinococcus</taxon>
    </lineage>
</organism>
<dbReference type="InterPro" id="IPR001763">
    <property type="entry name" value="Rhodanese-like_dom"/>
</dbReference>
<dbReference type="InterPro" id="IPR050229">
    <property type="entry name" value="GlpE_sulfurtransferase"/>
</dbReference>
<dbReference type="SMART" id="SM00450">
    <property type="entry name" value="RHOD"/>
    <property type="match status" value="1"/>
</dbReference>